<dbReference type="AlphaFoldDB" id="A0A9P6HVW6"/>
<dbReference type="RefSeq" id="XP_038739307.1">
    <property type="nucleotide sequence ID" value="XM_038895358.1"/>
</dbReference>
<organism evidence="2 3">
    <name type="scientific">Colletotrichum karsti</name>
    <dbReference type="NCBI Taxonomy" id="1095194"/>
    <lineage>
        <taxon>Eukaryota</taxon>
        <taxon>Fungi</taxon>
        <taxon>Dikarya</taxon>
        <taxon>Ascomycota</taxon>
        <taxon>Pezizomycotina</taxon>
        <taxon>Sordariomycetes</taxon>
        <taxon>Hypocreomycetidae</taxon>
        <taxon>Glomerellales</taxon>
        <taxon>Glomerellaceae</taxon>
        <taxon>Colletotrichum</taxon>
        <taxon>Colletotrichum boninense species complex</taxon>
    </lineage>
</organism>
<comment type="caution">
    <text evidence="2">The sequence shown here is derived from an EMBL/GenBank/DDBJ whole genome shotgun (WGS) entry which is preliminary data.</text>
</comment>
<keyword evidence="3" id="KW-1185">Reference proteome</keyword>
<dbReference type="Proteomes" id="UP000781932">
    <property type="component" value="Unassembled WGS sequence"/>
</dbReference>
<dbReference type="GeneID" id="62168432"/>
<protein>
    <submittedName>
        <fullName evidence="2">Uncharacterized protein</fullName>
    </submittedName>
</protein>
<evidence type="ECO:0000313" key="2">
    <source>
        <dbReference type="EMBL" id="KAF9869846.1"/>
    </source>
</evidence>
<evidence type="ECO:0000313" key="3">
    <source>
        <dbReference type="Proteomes" id="UP000781932"/>
    </source>
</evidence>
<reference evidence="2" key="1">
    <citation type="submission" date="2020-03" db="EMBL/GenBank/DDBJ databases">
        <authorList>
            <person name="He L."/>
        </authorList>
    </citation>
    <scope>NUCLEOTIDE SEQUENCE</scope>
    <source>
        <strain evidence="2">CkLH20</strain>
    </source>
</reference>
<reference evidence="2" key="2">
    <citation type="submission" date="2020-11" db="EMBL/GenBank/DDBJ databases">
        <title>Whole genome sequencing of Colletotrichum sp.</title>
        <authorList>
            <person name="Li H."/>
        </authorList>
    </citation>
    <scope>NUCLEOTIDE SEQUENCE</scope>
    <source>
        <strain evidence="2">CkLH20</strain>
    </source>
</reference>
<feature type="region of interest" description="Disordered" evidence="1">
    <location>
        <begin position="67"/>
        <end position="268"/>
    </location>
</feature>
<evidence type="ECO:0000256" key="1">
    <source>
        <dbReference type="SAM" id="MobiDB-lite"/>
    </source>
</evidence>
<proteinExistence type="predicted"/>
<feature type="compositionally biased region" description="Basic and acidic residues" evidence="1">
    <location>
        <begin position="201"/>
        <end position="218"/>
    </location>
</feature>
<feature type="compositionally biased region" description="Acidic residues" evidence="1">
    <location>
        <begin position="237"/>
        <end position="263"/>
    </location>
</feature>
<feature type="compositionally biased region" description="Acidic residues" evidence="1">
    <location>
        <begin position="85"/>
        <end position="99"/>
    </location>
</feature>
<sequence length="356" mass="39667">MFFAYKYGDQGQLLDRDKMVRKHYATRVWRITGEAMDRISYAIGNATPHALFDFACMLSAPCDDRDWDLEETDSESSGSDVASLWEDDALDGPLDDGDATWDPTMPEADTDIEMTDAPDLSASAGSNYMSDNYFQGGNNGQADMSTLDQALSSTPPGSAAPVQNLDDSDIPRAFGHLQVQDSRSPEDTAEQALPSDLFQENENKGTFEHIEDVNDSGRKSPAVSEEDQCVTEHVEDVGDAETENADVDDGDCTDDEDTDDESNTDPIQRRRTVLENDVADVEVYWKTFQRLPAKHPAQHEITGKYIYWAHLGAQAAGDFLNGFVYYSNKTEPAMPGKPLMRLRPIKSKRRRHPPKY</sequence>
<gene>
    <name evidence="2" type="ORF">CkaCkLH20_12645</name>
</gene>
<feature type="compositionally biased region" description="Polar residues" evidence="1">
    <location>
        <begin position="123"/>
        <end position="156"/>
    </location>
</feature>
<dbReference type="EMBL" id="JAATWM020000063">
    <property type="protein sequence ID" value="KAF9869846.1"/>
    <property type="molecule type" value="Genomic_DNA"/>
</dbReference>
<accession>A0A9P6HVW6</accession>
<name>A0A9P6HVW6_9PEZI</name>